<dbReference type="EMBL" id="FNQP01000003">
    <property type="protein sequence ID" value="SDZ99830.1"/>
    <property type="molecule type" value="Genomic_DNA"/>
</dbReference>
<dbReference type="AlphaFoldDB" id="A0A1H3XKQ4"/>
<protein>
    <recommendedName>
        <fullName evidence="4">Apple domain-containing protein</fullName>
    </recommendedName>
</protein>
<accession>A0A1H3XKQ4</accession>
<feature type="chain" id="PRO_5011598661" description="Apple domain-containing protein" evidence="1">
    <location>
        <begin position="25"/>
        <end position="296"/>
    </location>
</feature>
<dbReference type="Proteomes" id="UP000199397">
    <property type="component" value="Unassembled WGS sequence"/>
</dbReference>
<sequence length="296" mass="33068">MRHLLYFPLIAIPLLSVMTSTVMAAMNYQGIGGWRTSDGRGGWVLNDDAENRYDIGINACKQACESNDRCRGIEYVSDPNGWEEEGQWVHNKCEIHRDPYAHCDQSGGGRGSAEDGCWIKREDATTATNSCQPYFEDMFSKPAGTQYQVHGTHIYYEGAFPDNWHFSILTKNVPGPNGGTLVMPPLSDETDHFILTKYPLGVDGIFGFRGAFNQAASPYAFSRGKTLVIGHGEDGSPYKTYIATYDSTRSPPTRYTEIFPECFRINDTPAQFAIKATHGEGSWVINKWLFSLKVMN</sequence>
<keyword evidence="3" id="KW-1185">Reference proteome</keyword>
<reference evidence="2 3" key="1">
    <citation type="submission" date="2016-10" db="EMBL/GenBank/DDBJ databases">
        <authorList>
            <person name="de Groot N.N."/>
        </authorList>
    </citation>
    <scope>NUCLEOTIDE SEQUENCE [LARGE SCALE GENOMIC DNA]</scope>
    <source>
        <strain evidence="2 3">DSM 21228</strain>
    </source>
</reference>
<dbReference type="OrthoDB" id="5628921at2"/>
<proteinExistence type="predicted"/>
<name>A0A1H3XKQ4_9GAMM</name>
<evidence type="ECO:0000256" key="1">
    <source>
        <dbReference type="SAM" id="SignalP"/>
    </source>
</evidence>
<evidence type="ECO:0000313" key="3">
    <source>
        <dbReference type="Proteomes" id="UP000199397"/>
    </source>
</evidence>
<evidence type="ECO:0008006" key="4">
    <source>
        <dbReference type="Google" id="ProtNLM"/>
    </source>
</evidence>
<keyword evidence="1" id="KW-0732">Signal</keyword>
<dbReference type="RefSeq" id="WP_093065492.1">
    <property type="nucleotide sequence ID" value="NZ_FNQP01000003.1"/>
</dbReference>
<feature type="signal peptide" evidence="1">
    <location>
        <begin position="1"/>
        <end position="24"/>
    </location>
</feature>
<organism evidence="2 3">
    <name type="scientific">Thiothrix caldifontis</name>
    <dbReference type="NCBI Taxonomy" id="525918"/>
    <lineage>
        <taxon>Bacteria</taxon>
        <taxon>Pseudomonadati</taxon>
        <taxon>Pseudomonadota</taxon>
        <taxon>Gammaproteobacteria</taxon>
        <taxon>Thiotrichales</taxon>
        <taxon>Thiotrichaceae</taxon>
        <taxon>Thiothrix</taxon>
    </lineage>
</organism>
<gene>
    <name evidence="2" type="ORF">SAMN05660964_00725</name>
</gene>
<dbReference type="STRING" id="525918.SAMN05660964_00725"/>
<evidence type="ECO:0000313" key="2">
    <source>
        <dbReference type="EMBL" id="SDZ99830.1"/>
    </source>
</evidence>